<sequence>MTLLTSTVAAVITDTAGRVLLCQQRQGHQLWGLPGGGVRPGESPAHAVVRDVRTDTGTETEIVDLVGLYQLTGDGCGTDLPDVLVHVFRGRLAAADVAVNAPGRISRLAWHDPAHLPEPVTATTRAAIADALAGRSGVVREVLRDVDPDLPDDETAIPTQQPPVISVS</sequence>
<keyword evidence="6" id="KW-1185">Reference proteome</keyword>
<evidence type="ECO:0000259" key="4">
    <source>
        <dbReference type="PROSITE" id="PS51462"/>
    </source>
</evidence>
<evidence type="ECO:0000256" key="2">
    <source>
        <dbReference type="ARBA" id="ARBA00022801"/>
    </source>
</evidence>
<dbReference type="InterPro" id="IPR000086">
    <property type="entry name" value="NUDIX_hydrolase_dom"/>
</dbReference>
<dbReference type="SUPFAM" id="SSF55811">
    <property type="entry name" value="Nudix"/>
    <property type="match status" value="1"/>
</dbReference>
<dbReference type="InterPro" id="IPR015797">
    <property type="entry name" value="NUDIX_hydrolase-like_dom_sf"/>
</dbReference>
<accession>A0ABN2KMT3</accession>
<organism evidence="5 6">
    <name type="scientific">Luedemannella helvata</name>
    <dbReference type="NCBI Taxonomy" id="349315"/>
    <lineage>
        <taxon>Bacteria</taxon>
        <taxon>Bacillati</taxon>
        <taxon>Actinomycetota</taxon>
        <taxon>Actinomycetes</taxon>
        <taxon>Micromonosporales</taxon>
        <taxon>Micromonosporaceae</taxon>
        <taxon>Luedemannella</taxon>
    </lineage>
</organism>
<comment type="cofactor">
    <cofactor evidence="1">
        <name>Mg(2+)</name>
        <dbReference type="ChEBI" id="CHEBI:18420"/>
    </cofactor>
</comment>
<dbReference type="PROSITE" id="PS51462">
    <property type="entry name" value="NUDIX"/>
    <property type="match status" value="1"/>
</dbReference>
<feature type="compositionally biased region" description="Polar residues" evidence="3">
    <location>
        <begin position="157"/>
        <end position="168"/>
    </location>
</feature>
<dbReference type="Pfam" id="PF00293">
    <property type="entry name" value="NUDIX"/>
    <property type="match status" value="1"/>
</dbReference>
<evidence type="ECO:0000256" key="1">
    <source>
        <dbReference type="ARBA" id="ARBA00001946"/>
    </source>
</evidence>
<evidence type="ECO:0000313" key="6">
    <source>
        <dbReference type="Proteomes" id="UP001500655"/>
    </source>
</evidence>
<name>A0ABN2KMT3_9ACTN</name>
<dbReference type="PANTHER" id="PTHR43046:SF14">
    <property type="entry name" value="MUTT_NUDIX FAMILY PROTEIN"/>
    <property type="match status" value="1"/>
</dbReference>
<dbReference type="CDD" id="cd02883">
    <property type="entry name" value="NUDIX_Hydrolase"/>
    <property type="match status" value="1"/>
</dbReference>
<feature type="domain" description="Nudix hydrolase" evidence="4">
    <location>
        <begin position="3"/>
        <end position="133"/>
    </location>
</feature>
<reference evidence="5 6" key="1">
    <citation type="journal article" date="2019" name="Int. J. Syst. Evol. Microbiol.">
        <title>The Global Catalogue of Microorganisms (GCM) 10K type strain sequencing project: providing services to taxonomists for standard genome sequencing and annotation.</title>
        <authorList>
            <consortium name="The Broad Institute Genomics Platform"/>
            <consortium name="The Broad Institute Genome Sequencing Center for Infectious Disease"/>
            <person name="Wu L."/>
            <person name="Ma J."/>
        </authorList>
    </citation>
    <scope>NUCLEOTIDE SEQUENCE [LARGE SCALE GENOMIC DNA]</scope>
    <source>
        <strain evidence="5 6">JCM 13249</strain>
    </source>
</reference>
<dbReference type="Proteomes" id="UP001500655">
    <property type="component" value="Unassembled WGS sequence"/>
</dbReference>
<dbReference type="RefSeq" id="WP_344082428.1">
    <property type="nucleotide sequence ID" value="NZ_BAAALS010000015.1"/>
</dbReference>
<feature type="region of interest" description="Disordered" evidence="3">
    <location>
        <begin position="148"/>
        <end position="168"/>
    </location>
</feature>
<protein>
    <recommendedName>
        <fullName evidence="4">Nudix hydrolase domain-containing protein</fullName>
    </recommendedName>
</protein>
<dbReference type="Gene3D" id="3.90.79.10">
    <property type="entry name" value="Nucleoside Triphosphate Pyrophosphohydrolase"/>
    <property type="match status" value="1"/>
</dbReference>
<dbReference type="PANTHER" id="PTHR43046">
    <property type="entry name" value="GDP-MANNOSE MANNOSYL HYDROLASE"/>
    <property type="match status" value="1"/>
</dbReference>
<proteinExistence type="predicted"/>
<evidence type="ECO:0000256" key="3">
    <source>
        <dbReference type="SAM" id="MobiDB-lite"/>
    </source>
</evidence>
<gene>
    <name evidence="5" type="ORF">GCM10009681_32730</name>
</gene>
<comment type="caution">
    <text evidence="5">The sequence shown here is derived from an EMBL/GenBank/DDBJ whole genome shotgun (WGS) entry which is preliminary data.</text>
</comment>
<keyword evidence="2" id="KW-0378">Hydrolase</keyword>
<evidence type="ECO:0000313" key="5">
    <source>
        <dbReference type="EMBL" id="GAA1758933.1"/>
    </source>
</evidence>
<dbReference type="EMBL" id="BAAALS010000015">
    <property type="protein sequence ID" value="GAA1758933.1"/>
    <property type="molecule type" value="Genomic_DNA"/>
</dbReference>